<reference evidence="3" key="1">
    <citation type="journal article" date="2018" name="Antonie Van Leeuwenhoek">
        <title>Proteinivorax hydrogeniformans sp. nov., an anaerobic, haloalkaliphilic bacterium fermenting proteinaceous compounds with high hydrogen production.</title>
        <authorList>
            <person name="Boltyanskaya Y."/>
            <person name="Detkova E."/>
            <person name="Pimenov N."/>
            <person name="Kevbrin V."/>
        </authorList>
    </citation>
    <scope>NUCLEOTIDE SEQUENCE</scope>
    <source>
        <strain evidence="3">Z-710</strain>
    </source>
</reference>
<dbReference type="RefSeq" id="WP_353893587.1">
    <property type="nucleotide sequence ID" value="NZ_CP159485.1"/>
</dbReference>
<name>A0AAU8HUH1_9FIRM</name>
<dbReference type="PANTHER" id="PTHR42733:SF13">
    <property type="entry name" value="DJ-1_PFPI DOMAIN-CONTAINING PROTEIN"/>
    <property type="match status" value="1"/>
</dbReference>
<accession>A0AAU8HUH1</accession>
<gene>
    <name evidence="3" type="ORF">PRVXH_000338</name>
</gene>
<sequence>MSKKVALLLEDLYNEQEFWYPYYRMIEAGYEVTVIGTGRKSIYEGKSGLSAKEDVAAKDVDPKDFDAVIVPGGFAPDYMRRDNDMVNLVKVISDQGGVVAAICHALWVLASADILKGKKATAAASIKVDVINAGGKFLDEVVVVDGNLVTSRKPDDLPAFCKEIIGKLEE</sequence>
<reference evidence="3" key="2">
    <citation type="submission" date="2024-06" db="EMBL/GenBank/DDBJ databases">
        <authorList>
            <person name="Petrova K.O."/>
            <person name="Toshchakov S.V."/>
            <person name="Boltjanskaja Y.V."/>
            <person name="Kevbrin V.V."/>
        </authorList>
    </citation>
    <scope>NUCLEOTIDE SEQUENCE</scope>
    <source>
        <strain evidence="3">Z-710</strain>
    </source>
</reference>
<dbReference type="AlphaFoldDB" id="A0AAU8HUH1"/>
<dbReference type="NCBIfam" id="TIGR01382">
    <property type="entry name" value="PfpI"/>
    <property type="match status" value="1"/>
</dbReference>
<proteinExistence type="inferred from homology"/>
<comment type="similarity">
    <text evidence="1">Belongs to the peptidase C56 family.</text>
</comment>
<dbReference type="EMBL" id="CP159485">
    <property type="protein sequence ID" value="XCI29038.1"/>
    <property type="molecule type" value="Genomic_DNA"/>
</dbReference>
<keyword evidence="3" id="KW-0315">Glutamine amidotransferase</keyword>
<dbReference type="Pfam" id="PF01965">
    <property type="entry name" value="DJ-1_PfpI"/>
    <property type="match status" value="1"/>
</dbReference>
<evidence type="ECO:0000259" key="2">
    <source>
        <dbReference type="Pfam" id="PF01965"/>
    </source>
</evidence>
<organism evidence="3">
    <name type="scientific">Proteinivorax hydrogeniformans</name>
    <dbReference type="NCBI Taxonomy" id="1826727"/>
    <lineage>
        <taxon>Bacteria</taxon>
        <taxon>Bacillati</taxon>
        <taxon>Bacillota</taxon>
        <taxon>Clostridia</taxon>
        <taxon>Eubacteriales</taxon>
        <taxon>Proteinivoracaceae</taxon>
        <taxon>Proteinivorax</taxon>
    </lineage>
</organism>
<dbReference type="Gene3D" id="3.40.50.880">
    <property type="match status" value="1"/>
</dbReference>
<dbReference type="InterPro" id="IPR006286">
    <property type="entry name" value="C56_PfpI-like"/>
</dbReference>
<evidence type="ECO:0000313" key="3">
    <source>
        <dbReference type="EMBL" id="XCI29038.1"/>
    </source>
</evidence>
<dbReference type="SUPFAM" id="SSF52317">
    <property type="entry name" value="Class I glutamine amidotransferase-like"/>
    <property type="match status" value="1"/>
</dbReference>
<dbReference type="InterPro" id="IPR002818">
    <property type="entry name" value="DJ-1/PfpI"/>
</dbReference>
<dbReference type="InterPro" id="IPR029062">
    <property type="entry name" value="Class_I_gatase-like"/>
</dbReference>
<evidence type="ECO:0000256" key="1">
    <source>
        <dbReference type="ARBA" id="ARBA00008542"/>
    </source>
</evidence>
<dbReference type="PROSITE" id="PS51276">
    <property type="entry name" value="PEPTIDASE_C56_PFPI"/>
    <property type="match status" value="1"/>
</dbReference>
<dbReference type="PANTHER" id="PTHR42733">
    <property type="entry name" value="DJ-1 PROTEIN"/>
    <property type="match status" value="1"/>
</dbReference>
<protein>
    <submittedName>
        <fullName evidence="3">Type 1 glutamine amidotransferase domain-containing protein</fullName>
    </submittedName>
</protein>
<feature type="domain" description="DJ-1/PfpI" evidence="2">
    <location>
        <begin position="3"/>
        <end position="165"/>
    </location>
</feature>
<dbReference type="CDD" id="cd03134">
    <property type="entry name" value="GATase1_PfpI_like"/>
    <property type="match status" value="1"/>
</dbReference>